<accession>A0A7V8V152</accession>
<dbReference type="EMBL" id="JABRWO010000001">
    <property type="protein sequence ID" value="MBA2112954.1"/>
    <property type="molecule type" value="Genomic_DNA"/>
</dbReference>
<protein>
    <recommendedName>
        <fullName evidence="4">Protein BatD</fullName>
    </recommendedName>
</protein>
<name>A0A7V8V152_9BACT</name>
<proteinExistence type="predicted"/>
<evidence type="ECO:0000313" key="3">
    <source>
        <dbReference type="Proteomes" id="UP000551616"/>
    </source>
</evidence>
<evidence type="ECO:0000313" key="2">
    <source>
        <dbReference type="EMBL" id="MBA2112954.1"/>
    </source>
</evidence>
<comment type="caution">
    <text evidence="2">The sequence shown here is derived from an EMBL/GenBank/DDBJ whole genome shotgun (WGS) entry which is preliminary data.</text>
</comment>
<evidence type="ECO:0000256" key="1">
    <source>
        <dbReference type="SAM" id="Phobius"/>
    </source>
</evidence>
<keyword evidence="1" id="KW-0472">Membrane</keyword>
<dbReference type="Proteomes" id="UP000551616">
    <property type="component" value="Unassembled WGS sequence"/>
</dbReference>
<keyword evidence="1" id="KW-1133">Transmembrane helix</keyword>
<reference evidence="2 3" key="1">
    <citation type="submission" date="2020-05" db="EMBL/GenBank/DDBJ databases">
        <title>Bremerella alba sp. nov., a novel planctomycete isolated from the surface of the macroalga Fucus spiralis.</title>
        <authorList>
            <person name="Godinho O."/>
            <person name="Botelho R."/>
            <person name="Albuquerque L."/>
            <person name="Wiegand S."/>
            <person name="Da Costa M.S."/>
            <person name="Lobo-Da-Cunha A."/>
            <person name="Jogler C."/>
            <person name="Lage O.M."/>
        </authorList>
    </citation>
    <scope>NUCLEOTIDE SEQUENCE [LARGE SCALE GENOMIC DNA]</scope>
    <source>
        <strain evidence="2 3">FF15</strain>
    </source>
</reference>
<keyword evidence="3" id="KW-1185">Reference proteome</keyword>
<keyword evidence="1" id="KW-0812">Transmembrane</keyword>
<feature type="transmembrane region" description="Helical" evidence="1">
    <location>
        <begin position="172"/>
        <end position="194"/>
    </location>
</feature>
<organism evidence="2 3">
    <name type="scientific">Bremerella alba</name>
    <dbReference type="NCBI Taxonomy" id="980252"/>
    <lineage>
        <taxon>Bacteria</taxon>
        <taxon>Pseudomonadati</taxon>
        <taxon>Planctomycetota</taxon>
        <taxon>Planctomycetia</taxon>
        <taxon>Pirellulales</taxon>
        <taxon>Pirellulaceae</taxon>
        <taxon>Bremerella</taxon>
    </lineage>
</organism>
<gene>
    <name evidence="2" type="ORF">HOV93_01000</name>
</gene>
<sequence length="328" mass="36019">MNTIRPTQPIGIRLLLAAMFGLAWIQHAHASQDPRLETTVSQSSLQVAEPFWLDLTVEAPIGAKVDFPAPGEMLGGFNVLDKQDLFDIPSRDTDDKRTWTRRLRLESLVTGDLEIPSLEIQLSEKNASHVIRSEPIPIRIASVLEGHGDPTQIRDIQSVVDVAVPQAPSHAWVWWSIGSMSGLSVVVAAVALVARRRPRMSPADWATQQLDLLEQAIPTETAESGQLASRLATILRNYLQLEFSLANPGRSPDELLETLLDNHSIDDATSDQLSLIFALVERAQFAGLPVAEKQFLDAIDRARLLVTRIAKDSETNASPADHATTEAL</sequence>
<dbReference type="RefSeq" id="WP_207394486.1">
    <property type="nucleotide sequence ID" value="NZ_JABRWO010000001.1"/>
</dbReference>
<evidence type="ECO:0008006" key="4">
    <source>
        <dbReference type="Google" id="ProtNLM"/>
    </source>
</evidence>
<dbReference type="AlphaFoldDB" id="A0A7V8V152"/>